<evidence type="ECO:0000256" key="8">
    <source>
        <dbReference type="ARBA" id="ARBA00048348"/>
    </source>
</evidence>
<keyword evidence="6 10" id="KW-0456">Lyase</keyword>
<dbReference type="PROSITE" id="PS00704">
    <property type="entry name" value="PROK_CO2_ANHYDRASE_1"/>
    <property type="match status" value="1"/>
</dbReference>
<accession>A0A1W1WQ86</accession>
<comment type="similarity">
    <text evidence="1 10">Belongs to the beta-class carbonic anhydrase family.</text>
</comment>
<dbReference type="InterPro" id="IPR015892">
    <property type="entry name" value="Carbonic_anhydrase_CS"/>
</dbReference>
<keyword evidence="4 9" id="KW-0479">Metal-binding</keyword>
<evidence type="ECO:0000256" key="7">
    <source>
        <dbReference type="ARBA" id="ARBA00031969"/>
    </source>
</evidence>
<keyword evidence="12" id="KW-1185">Reference proteome</keyword>
<evidence type="ECO:0000256" key="2">
    <source>
        <dbReference type="ARBA" id="ARBA00012925"/>
    </source>
</evidence>
<feature type="binding site" evidence="9">
    <location>
        <position position="103"/>
    </location>
    <ligand>
        <name>Zn(2+)</name>
        <dbReference type="ChEBI" id="CHEBI:29105"/>
    </ligand>
</feature>
<evidence type="ECO:0000256" key="9">
    <source>
        <dbReference type="PIRSR" id="PIRSR601765-1"/>
    </source>
</evidence>
<sequence>MHIKKFIDNYQEFKKIHFKKYEKLFEELALKGQSPKTLFIGCSDSRVVPDLITGAKPGDLFVFRNIGNFVPPFKPDNDFHATASAIEYAVSVLEVRDIIICGHSHCGACESLYKEIPQNIELIHIKKWLEIGEPAKEIAIDTVGTEDNELLLRTTEKASILVQLQNLLTYPAVKERVEADKLFLHGWYYKIESGEIEYFDEEEGDFKPIEP</sequence>
<dbReference type="SUPFAM" id="SSF53056">
    <property type="entry name" value="beta-carbonic anhydrase, cab"/>
    <property type="match status" value="1"/>
</dbReference>
<dbReference type="FunFam" id="3.40.1050.10:FF:000003">
    <property type="entry name" value="Carbonic anhydrase"/>
    <property type="match status" value="1"/>
</dbReference>
<dbReference type="OrthoDB" id="9797527at2"/>
<keyword evidence="5 9" id="KW-0862">Zinc</keyword>
<evidence type="ECO:0000256" key="6">
    <source>
        <dbReference type="ARBA" id="ARBA00023239"/>
    </source>
</evidence>
<evidence type="ECO:0000256" key="4">
    <source>
        <dbReference type="ARBA" id="ARBA00022723"/>
    </source>
</evidence>
<gene>
    <name evidence="11" type="ORF">SAMN05660197_0124</name>
</gene>
<dbReference type="Proteomes" id="UP000192602">
    <property type="component" value="Unassembled WGS sequence"/>
</dbReference>
<dbReference type="Pfam" id="PF00484">
    <property type="entry name" value="Pro_CA"/>
    <property type="match status" value="1"/>
</dbReference>
<dbReference type="RefSeq" id="WP_084274662.1">
    <property type="nucleotide sequence ID" value="NZ_AP026671.1"/>
</dbReference>
<dbReference type="InterPro" id="IPR045066">
    <property type="entry name" value="Beta_CA_cladeB"/>
</dbReference>
<evidence type="ECO:0000256" key="3">
    <source>
        <dbReference type="ARBA" id="ARBA00014628"/>
    </source>
</evidence>
<feature type="binding site" evidence="9">
    <location>
        <position position="106"/>
    </location>
    <ligand>
        <name>Zn(2+)</name>
        <dbReference type="ChEBI" id="CHEBI:29105"/>
    </ligand>
</feature>
<comment type="cofactor">
    <cofactor evidence="9">
        <name>Zn(2+)</name>
        <dbReference type="ChEBI" id="CHEBI:29105"/>
    </cofactor>
    <text evidence="9">Binds 1 zinc ion per subunit.</text>
</comment>
<feature type="binding site" evidence="9">
    <location>
        <position position="42"/>
    </location>
    <ligand>
        <name>Zn(2+)</name>
        <dbReference type="ChEBI" id="CHEBI:29105"/>
    </ligand>
</feature>
<name>A0A1W1WQ86_9BACT</name>
<proteinExistence type="inferred from homology"/>
<dbReference type="Gene3D" id="3.40.1050.10">
    <property type="entry name" value="Carbonic anhydrase"/>
    <property type="match status" value="1"/>
</dbReference>
<evidence type="ECO:0000256" key="10">
    <source>
        <dbReference type="RuleBase" id="RU003956"/>
    </source>
</evidence>
<dbReference type="SMART" id="SM00947">
    <property type="entry name" value="Pro_CA"/>
    <property type="match status" value="1"/>
</dbReference>
<reference evidence="12" key="1">
    <citation type="submission" date="2017-04" db="EMBL/GenBank/DDBJ databases">
        <authorList>
            <person name="Varghese N."/>
            <person name="Submissions S."/>
        </authorList>
    </citation>
    <scope>NUCLEOTIDE SEQUENCE [LARGE SCALE GENOMIC DNA]</scope>
    <source>
        <strain evidence="12">DSM 16512</strain>
    </source>
</reference>
<organism evidence="11 12">
    <name type="scientific">Nitratiruptor tergarcus DSM 16512</name>
    <dbReference type="NCBI Taxonomy" id="1069081"/>
    <lineage>
        <taxon>Bacteria</taxon>
        <taxon>Pseudomonadati</taxon>
        <taxon>Campylobacterota</taxon>
        <taxon>Epsilonproteobacteria</taxon>
        <taxon>Nautiliales</taxon>
        <taxon>Nitratiruptoraceae</taxon>
        <taxon>Nitratiruptor</taxon>
    </lineage>
</organism>
<feature type="binding site" evidence="9">
    <location>
        <position position="44"/>
    </location>
    <ligand>
        <name>Zn(2+)</name>
        <dbReference type="ChEBI" id="CHEBI:29105"/>
    </ligand>
</feature>
<dbReference type="PANTHER" id="PTHR11002">
    <property type="entry name" value="CARBONIC ANHYDRASE"/>
    <property type="match status" value="1"/>
</dbReference>
<comment type="catalytic activity">
    <reaction evidence="8 10">
        <text>hydrogencarbonate + H(+) = CO2 + H2O</text>
        <dbReference type="Rhea" id="RHEA:10748"/>
        <dbReference type="ChEBI" id="CHEBI:15377"/>
        <dbReference type="ChEBI" id="CHEBI:15378"/>
        <dbReference type="ChEBI" id="CHEBI:16526"/>
        <dbReference type="ChEBI" id="CHEBI:17544"/>
        <dbReference type="EC" id="4.2.1.1"/>
    </reaction>
</comment>
<dbReference type="GO" id="GO:0004089">
    <property type="term" value="F:carbonate dehydratase activity"/>
    <property type="evidence" value="ECO:0007669"/>
    <property type="project" value="UniProtKB-UniRule"/>
</dbReference>
<comment type="function">
    <text evidence="10">Reversible hydration of carbon dioxide.</text>
</comment>
<evidence type="ECO:0000313" key="11">
    <source>
        <dbReference type="EMBL" id="SMC08375.1"/>
    </source>
</evidence>
<dbReference type="GO" id="GO:0015976">
    <property type="term" value="P:carbon utilization"/>
    <property type="evidence" value="ECO:0007669"/>
    <property type="project" value="InterPro"/>
</dbReference>
<protein>
    <recommendedName>
        <fullName evidence="3 10">Carbonic anhydrase</fullName>
        <ecNumber evidence="2 10">4.2.1.1</ecNumber>
    </recommendedName>
    <alternativeName>
        <fullName evidence="7 10">Carbonate dehydratase</fullName>
    </alternativeName>
</protein>
<dbReference type="PROSITE" id="PS00705">
    <property type="entry name" value="PROK_CO2_ANHYDRASE_2"/>
    <property type="match status" value="1"/>
</dbReference>
<dbReference type="GO" id="GO:0008270">
    <property type="term" value="F:zinc ion binding"/>
    <property type="evidence" value="ECO:0007669"/>
    <property type="project" value="UniProtKB-UniRule"/>
</dbReference>
<dbReference type="InterPro" id="IPR036874">
    <property type="entry name" value="Carbonic_anhydrase_sf"/>
</dbReference>
<dbReference type="AlphaFoldDB" id="A0A1W1WQ86"/>
<evidence type="ECO:0000313" key="12">
    <source>
        <dbReference type="Proteomes" id="UP000192602"/>
    </source>
</evidence>
<dbReference type="STRING" id="1069081.SAMN05660197_0124"/>
<dbReference type="EMBL" id="FWWZ01000001">
    <property type="protein sequence ID" value="SMC08375.1"/>
    <property type="molecule type" value="Genomic_DNA"/>
</dbReference>
<dbReference type="InterPro" id="IPR001765">
    <property type="entry name" value="Carbonic_anhydrase"/>
</dbReference>
<dbReference type="PANTHER" id="PTHR11002:SF76">
    <property type="entry name" value="CARBONIC ANHYDRASE"/>
    <property type="match status" value="1"/>
</dbReference>
<evidence type="ECO:0000256" key="5">
    <source>
        <dbReference type="ARBA" id="ARBA00022833"/>
    </source>
</evidence>
<evidence type="ECO:0000256" key="1">
    <source>
        <dbReference type="ARBA" id="ARBA00006217"/>
    </source>
</evidence>
<dbReference type="EC" id="4.2.1.1" evidence="2 10"/>
<dbReference type="CDD" id="cd00884">
    <property type="entry name" value="beta_CA_cladeB"/>
    <property type="match status" value="1"/>
</dbReference>